<sequence>MAAITSLFSSVKARSLTCASKVFLNLSIQQRNYAKRRGVKEIKAAKLRKTGTGVDAPVKKGVVVRSVKSRTYTVLSKLDKTIRMEDPVDNVFCFRNYKFLTYSIEEAMKMHTESHHPSIYSDPNAIVYAFLELDMTKQMFGCIYIQSSLPKRRPEEEEAAINAGAYLVVKPDYVKKIKKGEVPHDDFDYCVTTPDVIPEVVPIRGILNKKFPNQRKGTAGFDIGAMVKKLSHCIEYRIVGNPPEPQFAWLNVPIGKLGMSSNQIEENLTSLLDDVCSQKPAKLGPPIVRLLFLTCPPTDEKFLISHNKYVTVSEEDSDDEAQVKKQ</sequence>
<comment type="similarity">
    <text evidence="1">Belongs to the universal ribosomal protein uL1 family.</text>
</comment>
<dbReference type="EMBL" id="JH431661">
    <property type="status" value="NOT_ANNOTATED_CDS"/>
    <property type="molecule type" value="Genomic_DNA"/>
</dbReference>
<accession>T1IXS5</accession>
<dbReference type="Pfam" id="PF00687">
    <property type="entry name" value="Ribosomal_L1"/>
    <property type="match status" value="1"/>
</dbReference>
<dbReference type="GO" id="GO:0005840">
    <property type="term" value="C:ribosome"/>
    <property type="evidence" value="ECO:0007669"/>
    <property type="project" value="UniProtKB-KW"/>
</dbReference>
<dbReference type="OMA" id="MWDKSSA"/>
<dbReference type="HOGENOM" id="CLU_060011_0_0_1"/>
<evidence type="ECO:0000313" key="5">
    <source>
        <dbReference type="Proteomes" id="UP000014500"/>
    </source>
</evidence>
<dbReference type="PANTHER" id="PTHR36427">
    <property type="entry name" value="54S RIBOSOMAL PROTEIN L1, MITOCHONDRIAL"/>
    <property type="match status" value="1"/>
</dbReference>
<dbReference type="GO" id="GO:1990904">
    <property type="term" value="C:ribonucleoprotein complex"/>
    <property type="evidence" value="ECO:0007669"/>
    <property type="project" value="UniProtKB-KW"/>
</dbReference>
<dbReference type="AlphaFoldDB" id="T1IXS5"/>
<evidence type="ECO:0000256" key="2">
    <source>
        <dbReference type="ARBA" id="ARBA00022980"/>
    </source>
</evidence>
<proteinExistence type="inferred from homology"/>
<evidence type="ECO:0000313" key="4">
    <source>
        <dbReference type="EnsemblMetazoa" id="SMAR006018-PA"/>
    </source>
</evidence>
<evidence type="ECO:0000256" key="3">
    <source>
        <dbReference type="ARBA" id="ARBA00023274"/>
    </source>
</evidence>
<keyword evidence="5" id="KW-1185">Reference proteome</keyword>
<dbReference type="InterPro" id="IPR023674">
    <property type="entry name" value="Ribosomal_uL1-like"/>
</dbReference>
<dbReference type="InterPro" id="IPR028364">
    <property type="entry name" value="Ribosomal_uL1/biogenesis"/>
</dbReference>
<name>T1IXS5_STRMM</name>
<organism evidence="4 5">
    <name type="scientific">Strigamia maritima</name>
    <name type="common">European centipede</name>
    <name type="synonym">Geophilus maritimus</name>
    <dbReference type="NCBI Taxonomy" id="126957"/>
    <lineage>
        <taxon>Eukaryota</taxon>
        <taxon>Metazoa</taxon>
        <taxon>Ecdysozoa</taxon>
        <taxon>Arthropoda</taxon>
        <taxon>Myriapoda</taxon>
        <taxon>Chilopoda</taxon>
        <taxon>Pleurostigmophora</taxon>
        <taxon>Geophilomorpha</taxon>
        <taxon>Linotaeniidae</taxon>
        <taxon>Strigamia</taxon>
    </lineage>
</organism>
<dbReference type="EnsemblMetazoa" id="SMAR006018-RA">
    <property type="protein sequence ID" value="SMAR006018-PA"/>
    <property type="gene ID" value="SMAR006018"/>
</dbReference>
<reference evidence="4" key="2">
    <citation type="submission" date="2015-02" db="UniProtKB">
        <authorList>
            <consortium name="EnsemblMetazoa"/>
        </authorList>
    </citation>
    <scope>IDENTIFICATION</scope>
</reference>
<evidence type="ECO:0000256" key="1">
    <source>
        <dbReference type="ARBA" id="ARBA00010531"/>
    </source>
</evidence>
<dbReference type="CDD" id="cd00403">
    <property type="entry name" value="Ribosomal_L1"/>
    <property type="match status" value="1"/>
</dbReference>
<dbReference type="PhylomeDB" id="T1IXS5"/>
<reference evidence="5" key="1">
    <citation type="submission" date="2011-05" db="EMBL/GenBank/DDBJ databases">
        <authorList>
            <person name="Richards S.R."/>
            <person name="Qu J."/>
            <person name="Jiang H."/>
            <person name="Jhangiani S.N."/>
            <person name="Agravi P."/>
            <person name="Goodspeed R."/>
            <person name="Gross S."/>
            <person name="Mandapat C."/>
            <person name="Jackson L."/>
            <person name="Mathew T."/>
            <person name="Pu L."/>
            <person name="Thornton R."/>
            <person name="Saada N."/>
            <person name="Wilczek-Boney K.B."/>
            <person name="Lee S."/>
            <person name="Kovar C."/>
            <person name="Wu Y."/>
            <person name="Scherer S.E."/>
            <person name="Worley K.C."/>
            <person name="Muzny D.M."/>
            <person name="Gibbs R."/>
        </authorList>
    </citation>
    <scope>NUCLEOTIDE SEQUENCE</scope>
    <source>
        <strain evidence="5">Brora</strain>
    </source>
</reference>
<dbReference type="SUPFAM" id="SSF56808">
    <property type="entry name" value="Ribosomal protein L1"/>
    <property type="match status" value="1"/>
</dbReference>
<keyword evidence="3" id="KW-0687">Ribonucleoprotein</keyword>
<dbReference type="PANTHER" id="PTHR36427:SF3">
    <property type="entry name" value="LARGE RIBOSOMAL SUBUNIT PROTEIN UL1M"/>
    <property type="match status" value="1"/>
</dbReference>
<dbReference type="STRING" id="126957.T1IXS5"/>
<keyword evidence="2" id="KW-0689">Ribosomal protein</keyword>
<dbReference type="eggNOG" id="KOG1569">
    <property type="taxonomic scope" value="Eukaryota"/>
</dbReference>
<dbReference type="InterPro" id="IPR016095">
    <property type="entry name" value="Ribosomal_uL1_3-a/b-sand"/>
</dbReference>
<evidence type="ECO:0008006" key="6">
    <source>
        <dbReference type="Google" id="ProtNLM"/>
    </source>
</evidence>
<protein>
    <recommendedName>
        <fullName evidence="6">39S ribosomal protein L1, mitochondrial</fullName>
    </recommendedName>
</protein>
<dbReference type="Gene3D" id="3.40.50.790">
    <property type="match status" value="1"/>
</dbReference>
<dbReference type="Proteomes" id="UP000014500">
    <property type="component" value="Unassembled WGS sequence"/>
</dbReference>